<evidence type="ECO:0000313" key="1">
    <source>
        <dbReference type="EMBL" id="MFC5509112.1"/>
    </source>
</evidence>
<reference evidence="2" key="1">
    <citation type="journal article" date="2019" name="Int. J. Syst. Evol. Microbiol.">
        <title>The Global Catalogue of Microorganisms (GCM) 10K type strain sequencing project: providing services to taxonomists for standard genome sequencing and annotation.</title>
        <authorList>
            <consortium name="The Broad Institute Genomics Platform"/>
            <consortium name="The Broad Institute Genome Sequencing Center for Infectious Disease"/>
            <person name="Wu L."/>
            <person name="Ma J."/>
        </authorList>
    </citation>
    <scope>NUCLEOTIDE SEQUENCE [LARGE SCALE GENOMIC DNA]</scope>
    <source>
        <strain evidence="2">CCUG 43117</strain>
    </source>
</reference>
<name>A0ABW0PB84_9HYPH</name>
<dbReference type="RefSeq" id="WP_066724552.1">
    <property type="nucleotide sequence ID" value="NZ_JBHSLU010000148.1"/>
</dbReference>
<keyword evidence="2" id="KW-1185">Reference proteome</keyword>
<organism evidence="1 2">
    <name type="scientific">Bosea massiliensis</name>
    <dbReference type="NCBI Taxonomy" id="151419"/>
    <lineage>
        <taxon>Bacteria</taxon>
        <taxon>Pseudomonadati</taxon>
        <taxon>Pseudomonadota</taxon>
        <taxon>Alphaproteobacteria</taxon>
        <taxon>Hyphomicrobiales</taxon>
        <taxon>Boseaceae</taxon>
        <taxon>Bosea</taxon>
    </lineage>
</organism>
<comment type="caution">
    <text evidence="1">The sequence shown here is derived from an EMBL/GenBank/DDBJ whole genome shotgun (WGS) entry which is preliminary data.</text>
</comment>
<evidence type="ECO:0000313" key="2">
    <source>
        <dbReference type="Proteomes" id="UP001596060"/>
    </source>
</evidence>
<sequence length="60" mass="6196">MAQMGSRITLQGLERAARCAGEAFGHDVVGTGEGPSQTGWRARLSAGLSAMVGRLVPGIR</sequence>
<dbReference type="Proteomes" id="UP001596060">
    <property type="component" value="Unassembled WGS sequence"/>
</dbReference>
<gene>
    <name evidence="1" type="ORF">ACFPN9_28185</name>
</gene>
<protein>
    <submittedName>
        <fullName evidence="1">Uncharacterized protein</fullName>
    </submittedName>
</protein>
<accession>A0ABW0PB84</accession>
<proteinExistence type="predicted"/>
<dbReference type="EMBL" id="JBHSLU010000148">
    <property type="protein sequence ID" value="MFC5509112.1"/>
    <property type="molecule type" value="Genomic_DNA"/>
</dbReference>